<dbReference type="InterPro" id="IPR029033">
    <property type="entry name" value="His_PPase_superfam"/>
</dbReference>
<keyword evidence="3" id="KW-0324">Glycolysis</keyword>
<dbReference type="PIRSF" id="PIRSF000709">
    <property type="entry name" value="6PFK_2-Ptase"/>
    <property type="match status" value="1"/>
</dbReference>
<proteinExistence type="inferred from homology"/>
<dbReference type="EC" id="5.4.2.11" evidence="2"/>
<feature type="active site" description="Proton donor/acceptor" evidence="5">
    <location>
        <position position="80"/>
    </location>
</feature>
<accession>W0FNQ1</accession>
<evidence type="ECO:0000256" key="5">
    <source>
        <dbReference type="PIRSR" id="PIRSR613078-1"/>
    </source>
</evidence>
<feature type="active site" description="Tele-phosphohistidine intermediate" evidence="5">
    <location>
        <position position="7"/>
    </location>
</feature>
<evidence type="ECO:0000256" key="1">
    <source>
        <dbReference type="ARBA" id="ARBA00006717"/>
    </source>
</evidence>
<protein>
    <recommendedName>
        <fullName evidence="2">phosphoglycerate mutase (2,3-diphosphoglycerate-dependent)</fullName>
        <ecNumber evidence="2">5.4.2.11</ecNumber>
    </recommendedName>
</protein>
<dbReference type="EMBL" id="KC246819">
    <property type="protein sequence ID" value="AHF25104.1"/>
    <property type="molecule type" value="Genomic_DNA"/>
</dbReference>
<evidence type="ECO:0000256" key="6">
    <source>
        <dbReference type="PIRSR" id="PIRSR613078-2"/>
    </source>
</evidence>
<organism evidence="8">
    <name type="scientific">uncultured bacterium Contig1552</name>
    <dbReference type="NCBI Taxonomy" id="1393454"/>
    <lineage>
        <taxon>Bacteria</taxon>
        <taxon>environmental samples</taxon>
    </lineage>
</organism>
<evidence type="ECO:0000256" key="2">
    <source>
        <dbReference type="ARBA" id="ARBA00012028"/>
    </source>
</evidence>
<reference evidence="8" key="1">
    <citation type="journal article" date="2013" name="PLoS ONE">
        <title>Metagenomic insights into the carbohydrate-active enzymes carried by the microorganisms adhering to solid digesta in the rumen of cows.</title>
        <authorList>
            <person name="Wang L."/>
            <person name="Hatem A."/>
            <person name="Catalyurek U.V."/>
            <person name="Morrison M."/>
            <person name="Yu Z."/>
        </authorList>
    </citation>
    <scope>NUCLEOTIDE SEQUENCE</scope>
</reference>
<dbReference type="CDD" id="cd07067">
    <property type="entry name" value="HP_PGM_like"/>
    <property type="match status" value="1"/>
</dbReference>
<feature type="site" description="Transition state stabilizer" evidence="7">
    <location>
        <position position="150"/>
    </location>
</feature>
<dbReference type="SMART" id="SM00855">
    <property type="entry name" value="PGAM"/>
    <property type="match status" value="1"/>
</dbReference>
<dbReference type="GO" id="GO:0004619">
    <property type="term" value="F:phosphoglycerate mutase activity"/>
    <property type="evidence" value="ECO:0007669"/>
    <property type="project" value="UniProtKB-EC"/>
</dbReference>
<dbReference type="PANTHER" id="PTHR11931">
    <property type="entry name" value="PHOSPHOGLYCERATE MUTASE"/>
    <property type="match status" value="1"/>
</dbReference>
<dbReference type="Gene3D" id="3.40.50.1240">
    <property type="entry name" value="Phosphoglycerate mutase-like"/>
    <property type="match status" value="1"/>
</dbReference>
<evidence type="ECO:0000256" key="4">
    <source>
        <dbReference type="ARBA" id="ARBA00023235"/>
    </source>
</evidence>
<feature type="binding site" evidence="6">
    <location>
        <position position="56"/>
    </location>
    <ligand>
        <name>substrate</name>
    </ligand>
</feature>
<evidence type="ECO:0000256" key="7">
    <source>
        <dbReference type="PIRSR" id="PIRSR613078-3"/>
    </source>
</evidence>
<name>W0FNQ1_9BACT</name>
<dbReference type="Pfam" id="PF00300">
    <property type="entry name" value="His_Phos_1"/>
    <property type="match status" value="1"/>
</dbReference>
<evidence type="ECO:0000313" key="8">
    <source>
        <dbReference type="EMBL" id="AHF25104.1"/>
    </source>
</evidence>
<dbReference type="InterPro" id="IPR005952">
    <property type="entry name" value="Phosphogly_mut1"/>
</dbReference>
<feature type="binding site" evidence="6">
    <location>
        <begin position="6"/>
        <end position="13"/>
    </location>
    <ligand>
        <name>substrate</name>
    </ligand>
</feature>
<comment type="similarity">
    <text evidence="1">Belongs to the phosphoglycerate mutase family. BPG-dependent PGAM subfamily.</text>
</comment>
<dbReference type="SUPFAM" id="SSF53254">
    <property type="entry name" value="Phosphoglycerate mutase-like"/>
    <property type="match status" value="1"/>
</dbReference>
<keyword evidence="4" id="KW-0413">Isomerase</keyword>
<sequence>MIYILRHGKTEWNKLKKLQGRTDIPLCEEGRAMAREAAEKYADVHFDVCYSSPLIRAKETAQIILKGRDVPIIFDDRLKEMAFGIYEGIERSFDIPDCPINVLFKHPEDYIAAKDAGESLDELYSRTGSFLEEVIKPLHEAGKDVLIVGHGALNSCLLTQAKGLPRKDFWSHGIVQCSLMNLFSD</sequence>
<dbReference type="InterPro" id="IPR013078">
    <property type="entry name" value="His_Pase_superF_clade-1"/>
</dbReference>
<evidence type="ECO:0000256" key="3">
    <source>
        <dbReference type="ARBA" id="ARBA00023152"/>
    </source>
</evidence>
<dbReference type="GO" id="GO:0006096">
    <property type="term" value="P:glycolytic process"/>
    <property type="evidence" value="ECO:0007669"/>
    <property type="project" value="UniProtKB-KW"/>
</dbReference>
<dbReference type="AlphaFoldDB" id="W0FNQ1"/>